<evidence type="ECO:0000313" key="1">
    <source>
        <dbReference type="EMBL" id="KAF5190995.1"/>
    </source>
</evidence>
<evidence type="ECO:0000313" key="2">
    <source>
        <dbReference type="Proteomes" id="UP000554482"/>
    </source>
</evidence>
<dbReference type="EMBL" id="JABWDY010023334">
    <property type="protein sequence ID" value="KAF5190995.1"/>
    <property type="molecule type" value="Genomic_DNA"/>
</dbReference>
<keyword evidence="2" id="KW-1185">Reference proteome</keyword>
<comment type="caution">
    <text evidence="1">The sequence shown here is derived from an EMBL/GenBank/DDBJ whole genome shotgun (WGS) entry which is preliminary data.</text>
</comment>
<gene>
    <name evidence="1" type="ORF">FRX31_019420</name>
</gene>
<proteinExistence type="predicted"/>
<dbReference type="AlphaFoldDB" id="A0A7J6W3U0"/>
<sequence length="100" mass="11206">MSGDMYRKAIVEFLRTCLQRVGWSSIVPGTPGSLTDPADSIFLKKKKNCASFGFYKIIRPCKSVKIFIISRINVGTIYHSFINKLPDNEIVSGNGKSLQY</sequence>
<protein>
    <submittedName>
        <fullName evidence="1">Uncharacterized protein</fullName>
    </submittedName>
</protein>
<dbReference type="Proteomes" id="UP000554482">
    <property type="component" value="Unassembled WGS sequence"/>
</dbReference>
<accession>A0A7J6W3U0</accession>
<organism evidence="1 2">
    <name type="scientific">Thalictrum thalictroides</name>
    <name type="common">Rue-anemone</name>
    <name type="synonym">Anemone thalictroides</name>
    <dbReference type="NCBI Taxonomy" id="46969"/>
    <lineage>
        <taxon>Eukaryota</taxon>
        <taxon>Viridiplantae</taxon>
        <taxon>Streptophyta</taxon>
        <taxon>Embryophyta</taxon>
        <taxon>Tracheophyta</taxon>
        <taxon>Spermatophyta</taxon>
        <taxon>Magnoliopsida</taxon>
        <taxon>Ranunculales</taxon>
        <taxon>Ranunculaceae</taxon>
        <taxon>Thalictroideae</taxon>
        <taxon>Thalictrum</taxon>
    </lineage>
</organism>
<name>A0A7J6W3U0_THATH</name>
<reference evidence="1 2" key="1">
    <citation type="submission" date="2020-06" db="EMBL/GenBank/DDBJ databases">
        <title>Transcriptomic and genomic resources for Thalictrum thalictroides and T. hernandezii: Facilitating candidate gene discovery in an emerging model plant lineage.</title>
        <authorList>
            <person name="Arias T."/>
            <person name="Riano-Pachon D.M."/>
            <person name="Di Stilio V.S."/>
        </authorList>
    </citation>
    <scope>NUCLEOTIDE SEQUENCE [LARGE SCALE GENOMIC DNA]</scope>
    <source>
        <strain evidence="2">cv. WT478/WT964</strain>
        <tissue evidence="1">Leaves</tissue>
    </source>
</reference>